<dbReference type="InterPro" id="IPR050283">
    <property type="entry name" value="E-box_TF_Regulators"/>
</dbReference>
<dbReference type="GO" id="GO:0000977">
    <property type="term" value="F:RNA polymerase II transcription regulatory region sequence-specific DNA binding"/>
    <property type="evidence" value="ECO:0007669"/>
    <property type="project" value="TreeGrafter"/>
</dbReference>
<sequence>MNSKTFFDENNFEIDNTDKTTENSSILSYNNQENSSTFYNQNSSCYPCQTNVWSSYSSNQFYPSVKTAYSHIQSRTTNDFDNPINVCSTYQSCLFNSKTQLSSSNENIKQKSSTRRSKHIPHHLRPKHIVDRRNTRERRRVQSVNKAFLVLKKLLPNSPSKSLSKINKCTLDINDKTSNISKRTSKVSTLRKAIEYIEALRTMLDDTSDGNSNINELFSGHSEETSRWNCFEED</sequence>
<proteinExistence type="predicted"/>
<protein>
    <recommendedName>
        <fullName evidence="1">BHLH domain-containing protein</fullName>
    </recommendedName>
</protein>
<evidence type="ECO:0000313" key="4">
    <source>
        <dbReference type="Proteomes" id="UP000663829"/>
    </source>
</evidence>
<dbReference type="OrthoDB" id="6241467at2759"/>
<accession>A0A813PLQ4</accession>
<dbReference type="EMBL" id="CAJOBC010000097">
    <property type="protein sequence ID" value="CAF3536247.1"/>
    <property type="molecule type" value="Genomic_DNA"/>
</dbReference>
<comment type="caution">
    <text evidence="2">The sequence shown here is derived from an EMBL/GenBank/DDBJ whole genome shotgun (WGS) entry which is preliminary data.</text>
</comment>
<dbReference type="AlphaFoldDB" id="A0A813PLQ4"/>
<evidence type="ECO:0000313" key="2">
    <source>
        <dbReference type="EMBL" id="CAF0755945.1"/>
    </source>
</evidence>
<dbReference type="Pfam" id="PF00010">
    <property type="entry name" value="HLH"/>
    <property type="match status" value="1"/>
</dbReference>
<feature type="domain" description="BHLH" evidence="1">
    <location>
        <begin position="128"/>
        <end position="200"/>
    </location>
</feature>
<dbReference type="Gene3D" id="4.10.280.10">
    <property type="entry name" value="Helix-loop-helix DNA-binding domain"/>
    <property type="match status" value="2"/>
</dbReference>
<dbReference type="PANTHER" id="PTHR23349:SF111">
    <property type="entry name" value="BHLH DOMAIN-CONTAINING PROTEIN"/>
    <property type="match status" value="1"/>
</dbReference>
<keyword evidence="4" id="KW-1185">Reference proteome</keyword>
<dbReference type="InterPro" id="IPR036638">
    <property type="entry name" value="HLH_DNA-bd_sf"/>
</dbReference>
<name>A0A813PLQ4_9BILA</name>
<dbReference type="Proteomes" id="UP000681722">
    <property type="component" value="Unassembled WGS sequence"/>
</dbReference>
<dbReference type="SUPFAM" id="SSF47459">
    <property type="entry name" value="HLH, helix-loop-helix DNA-binding domain"/>
    <property type="match status" value="1"/>
</dbReference>
<dbReference type="Proteomes" id="UP000663829">
    <property type="component" value="Unassembled WGS sequence"/>
</dbReference>
<organism evidence="2 4">
    <name type="scientific">Didymodactylos carnosus</name>
    <dbReference type="NCBI Taxonomy" id="1234261"/>
    <lineage>
        <taxon>Eukaryota</taxon>
        <taxon>Metazoa</taxon>
        <taxon>Spiralia</taxon>
        <taxon>Gnathifera</taxon>
        <taxon>Rotifera</taxon>
        <taxon>Eurotatoria</taxon>
        <taxon>Bdelloidea</taxon>
        <taxon>Philodinida</taxon>
        <taxon>Philodinidae</taxon>
        <taxon>Didymodactylos</taxon>
    </lineage>
</organism>
<dbReference type="PROSITE" id="PS50888">
    <property type="entry name" value="BHLH"/>
    <property type="match status" value="1"/>
</dbReference>
<dbReference type="GO" id="GO:0032502">
    <property type="term" value="P:developmental process"/>
    <property type="evidence" value="ECO:0007669"/>
    <property type="project" value="TreeGrafter"/>
</dbReference>
<dbReference type="GO" id="GO:0000981">
    <property type="term" value="F:DNA-binding transcription factor activity, RNA polymerase II-specific"/>
    <property type="evidence" value="ECO:0007669"/>
    <property type="project" value="TreeGrafter"/>
</dbReference>
<dbReference type="SMART" id="SM00353">
    <property type="entry name" value="HLH"/>
    <property type="match status" value="1"/>
</dbReference>
<evidence type="ECO:0000313" key="3">
    <source>
        <dbReference type="EMBL" id="CAF3536247.1"/>
    </source>
</evidence>
<dbReference type="InterPro" id="IPR011598">
    <property type="entry name" value="bHLH_dom"/>
</dbReference>
<dbReference type="EMBL" id="CAJNOQ010000097">
    <property type="protein sequence ID" value="CAF0755945.1"/>
    <property type="molecule type" value="Genomic_DNA"/>
</dbReference>
<evidence type="ECO:0000259" key="1">
    <source>
        <dbReference type="PROSITE" id="PS50888"/>
    </source>
</evidence>
<dbReference type="PANTHER" id="PTHR23349">
    <property type="entry name" value="BASIC HELIX-LOOP-HELIX TRANSCRIPTION FACTOR, TWIST"/>
    <property type="match status" value="1"/>
</dbReference>
<gene>
    <name evidence="2" type="ORF">GPM918_LOCUS1110</name>
    <name evidence="3" type="ORF">SRO942_LOCUS1110</name>
</gene>
<reference evidence="2" key="1">
    <citation type="submission" date="2021-02" db="EMBL/GenBank/DDBJ databases">
        <authorList>
            <person name="Nowell W R."/>
        </authorList>
    </citation>
    <scope>NUCLEOTIDE SEQUENCE</scope>
</reference>
<dbReference type="GO" id="GO:0046983">
    <property type="term" value="F:protein dimerization activity"/>
    <property type="evidence" value="ECO:0007669"/>
    <property type="project" value="InterPro"/>
</dbReference>